<accession>A0A108UA73</accession>
<dbReference type="EMBL" id="JAJA02000001">
    <property type="protein sequence ID" value="KWS05398.1"/>
    <property type="molecule type" value="Genomic_DNA"/>
</dbReference>
<feature type="region of interest" description="Disordered" evidence="1">
    <location>
        <begin position="47"/>
        <end position="90"/>
    </location>
</feature>
<organism evidence="2 3">
    <name type="scientific">Lysobacter capsici AZ78</name>
    <dbReference type="NCBI Taxonomy" id="1444315"/>
    <lineage>
        <taxon>Bacteria</taxon>
        <taxon>Pseudomonadati</taxon>
        <taxon>Pseudomonadota</taxon>
        <taxon>Gammaproteobacteria</taxon>
        <taxon>Lysobacterales</taxon>
        <taxon>Lysobacteraceae</taxon>
        <taxon>Lysobacter</taxon>
    </lineage>
</organism>
<sequence>MQDLAAGRGLGHTIGESSGACMVAPGRAAAVAGAVGFAPRAVLSCRSRRAPTRPRAAGRRARLRGQPPGRAGTRLSAESDTRCKAPSAGR</sequence>
<dbReference type="AlphaFoldDB" id="A0A108UA73"/>
<name>A0A108UA73_9GAMM</name>
<comment type="caution">
    <text evidence="2">The sequence shown here is derived from an EMBL/GenBank/DDBJ whole genome shotgun (WGS) entry which is preliminary data.</text>
</comment>
<reference evidence="2 3" key="1">
    <citation type="journal article" date="2014" name="Genome Announc.">
        <title>Draft Genome Sequence of Lysobacter capsici AZ78, a Bacterium Antagonistic to Plant-Pathogenic Oomycetes.</title>
        <authorList>
            <person name="Puopolo G."/>
            <person name="Sonego P."/>
            <person name="Engelen K."/>
            <person name="Pertot I."/>
        </authorList>
    </citation>
    <scope>NUCLEOTIDE SEQUENCE [LARGE SCALE GENOMIC DNA]</scope>
    <source>
        <strain evidence="2 3">AZ78</strain>
    </source>
</reference>
<protein>
    <submittedName>
        <fullName evidence="2">Uncharacterized protein</fullName>
    </submittedName>
</protein>
<dbReference type="Proteomes" id="UP000023435">
    <property type="component" value="Unassembled WGS sequence"/>
</dbReference>
<feature type="compositionally biased region" description="Basic residues" evidence="1">
    <location>
        <begin position="47"/>
        <end position="63"/>
    </location>
</feature>
<gene>
    <name evidence="2" type="ORF">AZ78_2950</name>
</gene>
<proteinExistence type="predicted"/>
<keyword evidence="3" id="KW-1185">Reference proteome</keyword>
<evidence type="ECO:0000313" key="3">
    <source>
        <dbReference type="Proteomes" id="UP000023435"/>
    </source>
</evidence>
<evidence type="ECO:0000313" key="2">
    <source>
        <dbReference type="EMBL" id="KWS05398.1"/>
    </source>
</evidence>
<evidence type="ECO:0000256" key="1">
    <source>
        <dbReference type="SAM" id="MobiDB-lite"/>
    </source>
</evidence>